<reference evidence="1 2" key="1">
    <citation type="submission" date="2014-08" db="EMBL/GenBank/DDBJ databases">
        <title>Comparative genomics of the Paenibacillus odorifer group.</title>
        <authorList>
            <person name="den Bakker H.C."/>
            <person name="Tsai Y.-C."/>
            <person name="Martin N."/>
            <person name="Korlach J."/>
            <person name="Wiedmann M."/>
        </authorList>
    </citation>
    <scope>NUCLEOTIDE SEQUENCE [LARGE SCALE GENOMIC DNA]</scope>
    <source>
        <strain evidence="1 2">DSM 14472</strain>
    </source>
</reference>
<evidence type="ECO:0000313" key="2">
    <source>
        <dbReference type="Proteomes" id="UP000029507"/>
    </source>
</evidence>
<proteinExistence type="predicted"/>
<dbReference type="KEGG" id="pste:PSTEL_05100"/>
<evidence type="ECO:0000313" key="1">
    <source>
        <dbReference type="EMBL" id="AIQ62569.1"/>
    </source>
</evidence>
<dbReference type="HOGENOM" id="CLU_2863662_0_0_9"/>
<dbReference type="OrthoDB" id="2111223at2"/>
<name>A0A089N1K0_9BACL</name>
<gene>
    <name evidence="1" type="ORF">PSTEL_05100</name>
</gene>
<dbReference type="RefSeq" id="WP_038693860.1">
    <property type="nucleotide sequence ID" value="NZ_CP009286.1"/>
</dbReference>
<keyword evidence="2" id="KW-1185">Reference proteome</keyword>
<dbReference type="AlphaFoldDB" id="A0A089N1K0"/>
<sequence>MDPSNRIYRLNDREDAFVIVDLEKPQYVYNSTDLSTAFFRALITRRDGIYPLAYLLRPQFFFLS</sequence>
<protein>
    <submittedName>
        <fullName evidence="1">Uncharacterized protein</fullName>
    </submittedName>
</protein>
<dbReference type="EMBL" id="CP009286">
    <property type="protein sequence ID" value="AIQ62569.1"/>
    <property type="molecule type" value="Genomic_DNA"/>
</dbReference>
<accession>A0A089N1K0</accession>
<organism evidence="1 2">
    <name type="scientific">Paenibacillus stellifer</name>
    <dbReference type="NCBI Taxonomy" id="169760"/>
    <lineage>
        <taxon>Bacteria</taxon>
        <taxon>Bacillati</taxon>
        <taxon>Bacillota</taxon>
        <taxon>Bacilli</taxon>
        <taxon>Bacillales</taxon>
        <taxon>Paenibacillaceae</taxon>
        <taxon>Paenibacillus</taxon>
    </lineage>
</organism>
<dbReference type="Proteomes" id="UP000029507">
    <property type="component" value="Chromosome"/>
</dbReference>